<dbReference type="Proteomes" id="UP000536441">
    <property type="component" value="Unassembled WGS sequence"/>
</dbReference>
<dbReference type="InterPro" id="IPR059216">
    <property type="entry name" value="LeuA_carph_isopro_dom"/>
</dbReference>
<reference evidence="1 2" key="1">
    <citation type="submission" date="2020-05" db="EMBL/GenBank/DDBJ databases">
        <title>Genome Sequencing of Type Strains.</title>
        <authorList>
            <person name="Lemaire J.F."/>
            <person name="Inderbitzin P."/>
            <person name="Gregorio O.A."/>
            <person name="Collins S.B."/>
            <person name="Wespe N."/>
            <person name="Knight-Connoni V."/>
        </authorList>
    </citation>
    <scope>NUCLEOTIDE SEQUENCE [LARGE SCALE GENOMIC DNA]</scope>
    <source>
        <strain evidence="1 2">DSM 100049</strain>
    </source>
</reference>
<gene>
    <name evidence="1" type="ORF">HP438_03180</name>
</gene>
<dbReference type="RefSeq" id="WP_183988998.1">
    <property type="nucleotide sequence ID" value="NZ_JASOYL010000030.1"/>
</dbReference>
<protein>
    <submittedName>
        <fullName evidence="1">Uncharacterized protein</fullName>
    </submittedName>
</protein>
<evidence type="ECO:0000313" key="2">
    <source>
        <dbReference type="Proteomes" id="UP000536441"/>
    </source>
</evidence>
<name>A0A7Y6B2A1_9SPHN</name>
<dbReference type="AlphaFoldDB" id="A0A7Y6B2A1"/>
<dbReference type="Gene3D" id="1.10.260.40">
    <property type="entry name" value="lambda repressor-like DNA-binding domains"/>
    <property type="match status" value="1"/>
</dbReference>
<proteinExistence type="predicted"/>
<organism evidence="1 2">
    <name type="scientific">Sphingomonas zeae</name>
    <dbReference type="NCBI Taxonomy" id="1646122"/>
    <lineage>
        <taxon>Bacteria</taxon>
        <taxon>Pseudomonadati</taxon>
        <taxon>Pseudomonadota</taxon>
        <taxon>Alphaproteobacteria</taxon>
        <taxon>Sphingomonadales</taxon>
        <taxon>Sphingomonadaceae</taxon>
        <taxon>Sphingomonas</taxon>
    </lineage>
</organism>
<dbReference type="GO" id="GO:0003677">
    <property type="term" value="F:DNA binding"/>
    <property type="evidence" value="ECO:0007669"/>
    <property type="project" value="InterPro"/>
</dbReference>
<dbReference type="NCBIfam" id="NF046037">
    <property type="entry name" value="carphisopro"/>
    <property type="match status" value="1"/>
</dbReference>
<sequence>MGIRSVITRFGGIRPMAEKLGHRSHTTVQGWWDRDVIPAQRQREVLDEAKRRKIKVSAEDLIATPPVASAQAAA</sequence>
<evidence type="ECO:0000313" key="1">
    <source>
        <dbReference type="EMBL" id="NUU45978.1"/>
    </source>
</evidence>
<comment type="caution">
    <text evidence="1">The sequence shown here is derived from an EMBL/GenBank/DDBJ whole genome shotgun (WGS) entry which is preliminary data.</text>
</comment>
<dbReference type="InterPro" id="IPR010982">
    <property type="entry name" value="Lambda_DNA-bd_dom_sf"/>
</dbReference>
<dbReference type="EMBL" id="JABMCH010000050">
    <property type="protein sequence ID" value="NUU45978.1"/>
    <property type="molecule type" value="Genomic_DNA"/>
</dbReference>
<keyword evidence="2" id="KW-1185">Reference proteome</keyword>
<accession>A0A7Y6B2A1</accession>